<proteinExistence type="predicted"/>
<reference evidence="1 2" key="1">
    <citation type="submission" date="2018-10" db="EMBL/GenBank/DDBJ databases">
        <title>Isolation, diversity and antifungal activity of actinobacteria from wheat.</title>
        <authorList>
            <person name="Han C."/>
        </authorList>
    </citation>
    <scope>NUCLEOTIDE SEQUENCE [LARGE SCALE GENOMIC DNA]</scope>
    <source>
        <strain evidence="1 2">NEAU-YY56</strain>
    </source>
</reference>
<gene>
    <name evidence="1" type="ORF">EBM89_01290</name>
</gene>
<comment type="caution">
    <text evidence="1">The sequence shown here is derived from an EMBL/GenBank/DDBJ whole genome shotgun (WGS) entry which is preliminary data.</text>
</comment>
<dbReference type="Proteomes" id="UP000269289">
    <property type="component" value="Unassembled WGS sequence"/>
</dbReference>
<accession>A0A3M2JVQ0</accession>
<dbReference type="AlphaFoldDB" id="A0A3M2JVQ0"/>
<keyword evidence="2" id="KW-1185">Reference proteome</keyword>
<dbReference type="OrthoDB" id="4457696at2"/>
<protein>
    <submittedName>
        <fullName evidence="1">Uncharacterized protein</fullName>
    </submittedName>
</protein>
<name>A0A3M2JVQ0_9CELL</name>
<evidence type="ECO:0000313" key="2">
    <source>
        <dbReference type="Proteomes" id="UP000269289"/>
    </source>
</evidence>
<dbReference type="RefSeq" id="WP_122147657.1">
    <property type="nucleotide sequence ID" value="NZ_RFFI01000004.1"/>
</dbReference>
<organism evidence="1 2">
    <name type="scientific">Cellulomonas triticagri</name>
    <dbReference type="NCBI Taxonomy" id="2483352"/>
    <lineage>
        <taxon>Bacteria</taxon>
        <taxon>Bacillati</taxon>
        <taxon>Actinomycetota</taxon>
        <taxon>Actinomycetes</taxon>
        <taxon>Micrococcales</taxon>
        <taxon>Cellulomonadaceae</taxon>
        <taxon>Cellulomonas</taxon>
    </lineage>
</organism>
<dbReference type="PROSITE" id="PS51257">
    <property type="entry name" value="PROKAR_LIPOPROTEIN"/>
    <property type="match status" value="1"/>
</dbReference>
<dbReference type="EMBL" id="RFFI01000004">
    <property type="protein sequence ID" value="RMI14128.1"/>
    <property type="molecule type" value="Genomic_DNA"/>
</dbReference>
<sequence length="215" mass="20838">MARPHLGLPARTRLVAAVAVVLLGLGACSGGGDASTAGEAGASSVGQPGTVEAGADCLAPQVLADLGFDPAAYTGARHPEVPDAAGLPEGFTAASAVRCSTGETLTDAAGTWAAVTASRLEGDVRPLVEAVSGRSTLSAAGGATPTCAPDGDRSELWLVDALGVAVRVVLPGGGCEPLPTPVADGLAALDAVDVEHYPVALVAPTPGASTGPTTD</sequence>
<evidence type="ECO:0000313" key="1">
    <source>
        <dbReference type="EMBL" id="RMI14128.1"/>
    </source>
</evidence>